<name>A0ABW0QMK4_9GAMM</name>
<sequence length="70" mass="7431">MQLAAACYPINSFALLPAPAFEGGIFPAILLPCLIAEPSFALWLMLKGVNVTEWTKRADASPAIASPTEI</sequence>
<evidence type="ECO:0000313" key="3">
    <source>
        <dbReference type="Proteomes" id="UP001596114"/>
    </source>
</evidence>
<protein>
    <submittedName>
        <fullName evidence="2">Uncharacterized protein</fullName>
    </submittedName>
</protein>
<proteinExistence type="predicted"/>
<comment type="caution">
    <text evidence="2">The sequence shown here is derived from an EMBL/GenBank/DDBJ whole genome shotgun (WGS) entry which is preliminary data.</text>
</comment>
<keyword evidence="1" id="KW-0812">Transmembrane</keyword>
<gene>
    <name evidence="2" type="ORF">ACFPPA_09710</name>
</gene>
<dbReference type="Proteomes" id="UP001596114">
    <property type="component" value="Unassembled WGS sequence"/>
</dbReference>
<accession>A0ABW0QMK4</accession>
<evidence type="ECO:0000313" key="2">
    <source>
        <dbReference type="EMBL" id="MFC5526018.1"/>
    </source>
</evidence>
<dbReference type="RefSeq" id="WP_377319568.1">
    <property type="nucleotide sequence ID" value="NZ_JBHSNF010000002.1"/>
</dbReference>
<dbReference type="EMBL" id="JBHSNF010000002">
    <property type="protein sequence ID" value="MFC5526018.1"/>
    <property type="molecule type" value="Genomic_DNA"/>
</dbReference>
<keyword evidence="1" id="KW-0472">Membrane</keyword>
<organism evidence="2 3">
    <name type="scientific">Rhodanobacter ginsengisoli</name>
    <dbReference type="NCBI Taxonomy" id="418646"/>
    <lineage>
        <taxon>Bacteria</taxon>
        <taxon>Pseudomonadati</taxon>
        <taxon>Pseudomonadota</taxon>
        <taxon>Gammaproteobacteria</taxon>
        <taxon>Lysobacterales</taxon>
        <taxon>Rhodanobacteraceae</taxon>
        <taxon>Rhodanobacter</taxon>
    </lineage>
</organism>
<keyword evidence="3" id="KW-1185">Reference proteome</keyword>
<evidence type="ECO:0000256" key="1">
    <source>
        <dbReference type="SAM" id="Phobius"/>
    </source>
</evidence>
<reference evidence="3" key="1">
    <citation type="journal article" date="2019" name="Int. J. Syst. Evol. Microbiol.">
        <title>The Global Catalogue of Microorganisms (GCM) 10K type strain sequencing project: providing services to taxonomists for standard genome sequencing and annotation.</title>
        <authorList>
            <consortium name="The Broad Institute Genomics Platform"/>
            <consortium name="The Broad Institute Genome Sequencing Center for Infectious Disease"/>
            <person name="Wu L."/>
            <person name="Ma J."/>
        </authorList>
    </citation>
    <scope>NUCLEOTIDE SEQUENCE [LARGE SCALE GENOMIC DNA]</scope>
    <source>
        <strain evidence="3">CGMCC 1.16619</strain>
    </source>
</reference>
<keyword evidence="1" id="KW-1133">Transmembrane helix</keyword>
<feature type="transmembrane region" description="Helical" evidence="1">
    <location>
        <begin position="25"/>
        <end position="46"/>
    </location>
</feature>